<accession>A0ABR0EPY5</accession>
<dbReference type="PANTHER" id="PTHR43806:SF11">
    <property type="entry name" value="CEREVISIN-RELATED"/>
    <property type="match status" value="1"/>
</dbReference>
<organism evidence="7 8">
    <name type="scientific">Zasmidium cellare</name>
    <name type="common">Wine cellar mold</name>
    <name type="synonym">Racodium cellare</name>
    <dbReference type="NCBI Taxonomy" id="395010"/>
    <lineage>
        <taxon>Eukaryota</taxon>
        <taxon>Fungi</taxon>
        <taxon>Dikarya</taxon>
        <taxon>Ascomycota</taxon>
        <taxon>Pezizomycotina</taxon>
        <taxon>Dothideomycetes</taxon>
        <taxon>Dothideomycetidae</taxon>
        <taxon>Mycosphaerellales</taxon>
        <taxon>Mycosphaerellaceae</taxon>
        <taxon>Zasmidium</taxon>
    </lineage>
</organism>
<feature type="domain" description="Peptidase S8/S53" evidence="6">
    <location>
        <begin position="2"/>
        <end position="183"/>
    </location>
</feature>
<sequence>MDDAKGHGTHVAGTIGGAWVGIAPSANLINVKVLGTKGGNDVQIARAINHIIDEHNNNKKSHANDWDFRGSVINMSFTARGRSTILSNAVDAAKAAGIFLVAAAGNDNVEAGNIFPCSYATVHCVGATDYKYAKADFSNYGRGLSSVAPGVDIVSASNLDDKSVRRDSGTSMAAPHVAGAAAIFVMWEALGNDAGTTSVRMNQNSHDSWTDGFYQALNPFTTTGILDSRRSWRGPYVYAPYWPVRHVSSADTDLETTYDTGVSTTDTGK</sequence>
<evidence type="ECO:0000256" key="2">
    <source>
        <dbReference type="ARBA" id="ARBA00022670"/>
    </source>
</evidence>
<protein>
    <recommendedName>
        <fullName evidence="6">Peptidase S8/S53 domain-containing protein</fullName>
    </recommendedName>
</protein>
<gene>
    <name evidence="7" type="ORF">PRZ48_006748</name>
</gene>
<proteinExistence type="inferred from homology"/>
<keyword evidence="2" id="KW-0645">Protease</keyword>
<comment type="caution">
    <text evidence="7">The sequence shown here is derived from an EMBL/GenBank/DDBJ whole genome shotgun (WGS) entry which is preliminary data.</text>
</comment>
<dbReference type="InterPro" id="IPR000209">
    <property type="entry name" value="Peptidase_S8/S53_dom"/>
</dbReference>
<dbReference type="Gene3D" id="3.40.50.200">
    <property type="entry name" value="Peptidase S8/S53 domain"/>
    <property type="match status" value="1"/>
</dbReference>
<keyword evidence="8" id="KW-1185">Reference proteome</keyword>
<dbReference type="PROSITE" id="PS00138">
    <property type="entry name" value="SUBTILASE_SER"/>
    <property type="match status" value="1"/>
</dbReference>
<dbReference type="EMBL" id="JAXOVC010000004">
    <property type="protein sequence ID" value="KAK4503320.1"/>
    <property type="molecule type" value="Genomic_DNA"/>
</dbReference>
<name>A0ABR0EPY5_ZASCE</name>
<dbReference type="Proteomes" id="UP001305779">
    <property type="component" value="Unassembled WGS sequence"/>
</dbReference>
<dbReference type="InterPro" id="IPR036852">
    <property type="entry name" value="Peptidase_S8/S53_dom_sf"/>
</dbReference>
<dbReference type="InterPro" id="IPR022398">
    <property type="entry name" value="Peptidase_S8_His-AS"/>
</dbReference>
<evidence type="ECO:0000256" key="1">
    <source>
        <dbReference type="ARBA" id="ARBA00011073"/>
    </source>
</evidence>
<evidence type="ECO:0000256" key="4">
    <source>
        <dbReference type="ARBA" id="ARBA00022825"/>
    </source>
</evidence>
<evidence type="ECO:0000256" key="5">
    <source>
        <dbReference type="PROSITE-ProRule" id="PRU01240"/>
    </source>
</evidence>
<comment type="similarity">
    <text evidence="1 5">Belongs to the peptidase S8 family.</text>
</comment>
<reference evidence="7 8" key="1">
    <citation type="journal article" date="2023" name="G3 (Bethesda)">
        <title>A chromosome-level genome assembly of Zasmidium syzygii isolated from banana leaves.</title>
        <authorList>
            <person name="van Westerhoven A.C."/>
            <person name="Mehrabi R."/>
            <person name="Talebi R."/>
            <person name="Steentjes M.B.F."/>
            <person name="Corcolon B."/>
            <person name="Chong P.A."/>
            <person name="Kema G.H.J."/>
            <person name="Seidl M.F."/>
        </authorList>
    </citation>
    <scope>NUCLEOTIDE SEQUENCE [LARGE SCALE GENOMIC DNA]</scope>
    <source>
        <strain evidence="7 8">P124</strain>
    </source>
</reference>
<dbReference type="InterPro" id="IPR023828">
    <property type="entry name" value="Peptidase_S8_Ser-AS"/>
</dbReference>
<dbReference type="InterPro" id="IPR050131">
    <property type="entry name" value="Peptidase_S8_subtilisin-like"/>
</dbReference>
<evidence type="ECO:0000313" key="8">
    <source>
        <dbReference type="Proteomes" id="UP001305779"/>
    </source>
</evidence>
<dbReference type="PRINTS" id="PR00723">
    <property type="entry name" value="SUBTILISIN"/>
</dbReference>
<dbReference type="PROSITE" id="PS51892">
    <property type="entry name" value="SUBTILASE"/>
    <property type="match status" value="1"/>
</dbReference>
<dbReference type="PROSITE" id="PS00137">
    <property type="entry name" value="SUBTILASE_HIS"/>
    <property type="match status" value="1"/>
</dbReference>
<dbReference type="PANTHER" id="PTHR43806">
    <property type="entry name" value="PEPTIDASE S8"/>
    <property type="match status" value="1"/>
</dbReference>
<dbReference type="InterPro" id="IPR015500">
    <property type="entry name" value="Peptidase_S8_subtilisin-rel"/>
</dbReference>
<keyword evidence="4" id="KW-0720">Serine protease</keyword>
<evidence type="ECO:0000256" key="3">
    <source>
        <dbReference type="ARBA" id="ARBA00022801"/>
    </source>
</evidence>
<dbReference type="SUPFAM" id="SSF52743">
    <property type="entry name" value="Subtilisin-like"/>
    <property type="match status" value="1"/>
</dbReference>
<evidence type="ECO:0000313" key="7">
    <source>
        <dbReference type="EMBL" id="KAK4503320.1"/>
    </source>
</evidence>
<dbReference type="Pfam" id="PF00082">
    <property type="entry name" value="Peptidase_S8"/>
    <property type="match status" value="1"/>
</dbReference>
<keyword evidence="3" id="KW-0378">Hydrolase</keyword>
<evidence type="ECO:0000259" key="6">
    <source>
        <dbReference type="Pfam" id="PF00082"/>
    </source>
</evidence>
<comment type="caution">
    <text evidence="5">Lacks conserved residue(s) required for the propagation of feature annotation.</text>
</comment>